<feature type="region of interest" description="Disordered" evidence="1">
    <location>
        <begin position="237"/>
        <end position="313"/>
    </location>
</feature>
<feature type="compositionally biased region" description="Acidic residues" evidence="1">
    <location>
        <begin position="185"/>
        <end position="194"/>
    </location>
</feature>
<reference evidence="2 3" key="1">
    <citation type="submission" date="2019-03" db="EMBL/GenBank/DDBJ databases">
        <title>Single cell metagenomics reveals metabolic interactions within the superorganism composed of flagellate Streblomastix strix and complex community of Bacteroidetes bacteria on its surface.</title>
        <authorList>
            <person name="Treitli S.C."/>
            <person name="Kolisko M."/>
            <person name="Husnik F."/>
            <person name="Keeling P."/>
            <person name="Hampl V."/>
        </authorList>
    </citation>
    <scope>NUCLEOTIDE SEQUENCE [LARGE SCALE GENOMIC DNA]</scope>
    <source>
        <strain evidence="2">ST1C</strain>
    </source>
</reference>
<comment type="caution">
    <text evidence="2">The sequence shown here is derived from an EMBL/GenBank/DDBJ whole genome shotgun (WGS) entry which is preliminary data.</text>
</comment>
<gene>
    <name evidence="2" type="ORF">EZS28_001665</name>
</gene>
<feature type="compositionally biased region" description="Polar residues" evidence="1">
    <location>
        <begin position="172"/>
        <end position="184"/>
    </location>
</feature>
<evidence type="ECO:0000313" key="3">
    <source>
        <dbReference type="Proteomes" id="UP000324800"/>
    </source>
</evidence>
<sequence length="313" mass="34278">MEWLDSLTKAQLQEVLRDASEVVPEISRLVRVKAVEPVNIDKNFFLEKPSLSSAAVPKPTKVDSEKALKYLKRMNIYTLSSAITFLRAIVAASFDATVAGFQPSGEILFSLLDALDTALITKFKYSDPEQLKEIRLELLQLHSVTGEIYYEEEEEDDDEEEEEDANIKADKSGNNSKPSQSSNATEDEDDESEDSFLYLSKKLTSLLGDELPMIPLPPKEYTDHIKETFITASVTSSSTSISNAPHKISALTPKGLGKAISKTSNISQKDQSSQPLVSAKRTSSPATVNNQSSSKLAPVASKAKAKISSSVKK</sequence>
<organism evidence="2 3">
    <name type="scientific">Streblomastix strix</name>
    <dbReference type="NCBI Taxonomy" id="222440"/>
    <lineage>
        <taxon>Eukaryota</taxon>
        <taxon>Metamonada</taxon>
        <taxon>Preaxostyla</taxon>
        <taxon>Oxymonadida</taxon>
        <taxon>Streblomastigidae</taxon>
        <taxon>Streblomastix</taxon>
    </lineage>
</organism>
<accession>A0A5J4X6I9</accession>
<protein>
    <submittedName>
        <fullName evidence="2">Uncharacterized protein</fullName>
    </submittedName>
</protein>
<dbReference type="OrthoDB" id="10629389at2759"/>
<name>A0A5J4X6I9_9EUKA</name>
<feature type="compositionally biased region" description="Polar residues" evidence="1">
    <location>
        <begin position="261"/>
        <end position="295"/>
    </location>
</feature>
<dbReference type="AlphaFoldDB" id="A0A5J4X6I9"/>
<dbReference type="EMBL" id="SNRW01000181">
    <property type="protein sequence ID" value="KAA6402810.1"/>
    <property type="molecule type" value="Genomic_DNA"/>
</dbReference>
<feature type="compositionally biased region" description="Acidic residues" evidence="1">
    <location>
        <begin position="150"/>
        <end position="164"/>
    </location>
</feature>
<feature type="region of interest" description="Disordered" evidence="1">
    <location>
        <begin position="150"/>
        <end position="194"/>
    </location>
</feature>
<evidence type="ECO:0000256" key="1">
    <source>
        <dbReference type="SAM" id="MobiDB-lite"/>
    </source>
</evidence>
<evidence type="ECO:0000313" key="2">
    <source>
        <dbReference type="EMBL" id="KAA6402810.1"/>
    </source>
</evidence>
<dbReference type="Proteomes" id="UP000324800">
    <property type="component" value="Unassembled WGS sequence"/>
</dbReference>
<proteinExistence type="predicted"/>
<feature type="compositionally biased region" description="Low complexity" evidence="1">
    <location>
        <begin position="297"/>
        <end position="313"/>
    </location>
</feature>